<dbReference type="Pfam" id="PF13456">
    <property type="entry name" value="RVT_3"/>
    <property type="match status" value="1"/>
</dbReference>
<dbReference type="InterPro" id="IPR051564">
    <property type="entry name" value="LRR_receptor-like_kinase"/>
</dbReference>
<keyword evidence="4" id="KW-1185">Reference proteome</keyword>
<sequence length="262" mass="29191">MHQSPLCMLYFGVLTLCLCEMGLFMAKFPSLYRTSRIWSYPPTGENKLNSDASVRPGSGFIGVGAIIRNDTGSVIATLSKPIYDDFSMEACELLALREGLLLANMHNLVMNCVEVNAANIASGLNEYGRGSEVSKSGDLYNFGTLLLEMFTERRPTDSIFNDGMTPRDFAKMAFPERVLEIVEPSLMLALRIANNIENHARQYGEKRIRIEECLVGVFRIGVLCSMQSANGDAKTLWQNYVRLGRTFLACSRTSELLKLSDQ</sequence>
<feature type="domain" description="RNase H type-1" evidence="2">
    <location>
        <begin position="49"/>
        <end position="127"/>
    </location>
</feature>
<reference evidence="3 4" key="1">
    <citation type="submission" date="2021-02" db="EMBL/GenBank/DDBJ databases">
        <title>Plant Genome Project.</title>
        <authorList>
            <person name="Zhang R.-G."/>
        </authorList>
    </citation>
    <scope>NUCLEOTIDE SEQUENCE [LARGE SCALE GENOMIC DNA]</scope>
    <source>
        <tissue evidence="3">Leaves</tissue>
    </source>
</reference>
<evidence type="ECO:0000313" key="3">
    <source>
        <dbReference type="EMBL" id="KAH7571688.1"/>
    </source>
</evidence>
<accession>A0ABQ8I553</accession>
<keyword evidence="1" id="KW-0732">Signal</keyword>
<dbReference type="PANTHER" id="PTHR48055:SF55">
    <property type="entry name" value="PROTEIN KINASE DOMAIN-CONTAINING PROTEIN"/>
    <property type="match status" value="1"/>
</dbReference>
<dbReference type="InterPro" id="IPR002156">
    <property type="entry name" value="RNaseH_domain"/>
</dbReference>
<feature type="signal peptide" evidence="1">
    <location>
        <begin position="1"/>
        <end position="19"/>
    </location>
</feature>
<proteinExistence type="predicted"/>
<name>A0ABQ8I553_9ROSI</name>
<dbReference type="Proteomes" id="UP000827721">
    <property type="component" value="Unassembled WGS sequence"/>
</dbReference>
<evidence type="ECO:0000313" key="4">
    <source>
        <dbReference type="Proteomes" id="UP000827721"/>
    </source>
</evidence>
<dbReference type="EMBL" id="JAFEMO010000004">
    <property type="protein sequence ID" value="KAH7571688.1"/>
    <property type="molecule type" value="Genomic_DNA"/>
</dbReference>
<feature type="chain" id="PRO_5046385954" description="RNase H type-1 domain-containing protein" evidence="1">
    <location>
        <begin position="20"/>
        <end position="262"/>
    </location>
</feature>
<evidence type="ECO:0000259" key="2">
    <source>
        <dbReference type="Pfam" id="PF13456"/>
    </source>
</evidence>
<protein>
    <recommendedName>
        <fullName evidence="2">RNase H type-1 domain-containing protein</fullName>
    </recommendedName>
</protein>
<dbReference type="Gene3D" id="1.10.510.10">
    <property type="entry name" value="Transferase(Phosphotransferase) domain 1"/>
    <property type="match status" value="1"/>
</dbReference>
<evidence type="ECO:0000256" key="1">
    <source>
        <dbReference type="SAM" id="SignalP"/>
    </source>
</evidence>
<dbReference type="PANTHER" id="PTHR48055">
    <property type="entry name" value="LEUCINE-RICH REPEAT RECEPTOR PROTEIN KINASE EMS1"/>
    <property type="match status" value="1"/>
</dbReference>
<organism evidence="3 4">
    <name type="scientific">Xanthoceras sorbifolium</name>
    <dbReference type="NCBI Taxonomy" id="99658"/>
    <lineage>
        <taxon>Eukaryota</taxon>
        <taxon>Viridiplantae</taxon>
        <taxon>Streptophyta</taxon>
        <taxon>Embryophyta</taxon>
        <taxon>Tracheophyta</taxon>
        <taxon>Spermatophyta</taxon>
        <taxon>Magnoliopsida</taxon>
        <taxon>eudicotyledons</taxon>
        <taxon>Gunneridae</taxon>
        <taxon>Pentapetalae</taxon>
        <taxon>rosids</taxon>
        <taxon>malvids</taxon>
        <taxon>Sapindales</taxon>
        <taxon>Sapindaceae</taxon>
        <taxon>Xanthoceroideae</taxon>
        <taxon>Xanthoceras</taxon>
    </lineage>
</organism>
<comment type="caution">
    <text evidence="3">The sequence shown here is derived from an EMBL/GenBank/DDBJ whole genome shotgun (WGS) entry which is preliminary data.</text>
</comment>
<gene>
    <name evidence="3" type="ORF">JRO89_XS04G0118400</name>
</gene>